<evidence type="ECO:0000256" key="9">
    <source>
        <dbReference type="ARBA" id="ARBA00037998"/>
    </source>
</evidence>
<dbReference type="GO" id="GO:1903806">
    <property type="term" value="P:L-isoleucine import across plasma membrane"/>
    <property type="evidence" value="ECO:0007669"/>
    <property type="project" value="TreeGrafter"/>
</dbReference>
<protein>
    <submittedName>
        <fullName evidence="11">Branched-chain amino acid ABC transporter permease</fullName>
    </submittedName>
</protein>
<keyword evidence="5 10" id="KW-0812">Transmembrane</keyword>
<sequence>MTNPCVDAGVQYACLAANINFNLDGLRNGFWQLTIDGLSWGAIYALVAVGYTLVFGVLRLINFAHSEIFMLGMFGAYFCLDVILGFTPSGNAYQKGVLLTVVYLGIAMLFAMLVSGSAAVGLEFVAYRPLRKRGARSLTFLITAIGMSFVLQEFVHFVLPKLLKGYGGSNAQQPIILMQPKTQFTIFGATVSNVTVVVVVSALVFALLTDLALNRTKFGRGIRAVAQDPTTATLMGVSRERIIMTTFLLGGLLAGAAALLYTLKVPQGIIYSGGFLLGIKAFSAAVLGGIGNLRGALLGGLLLGIMENYGQTVFGTQWRDVVAFVLLVLVLLIRPTGILGESLGKARA</sequence>
<feature type="transmembrane region" description="Helical" evidence="10">
    <location>
        <begin position="321"/>
        <end position="340"/>
    </location>
</feature>
<comment type="subcellular location">
    <subcellularLocation>
        <location evidence="1">Cell membrane</location>
        <topology evidence="1">Multi-pass membrane protein</topology>
    </subcellularLocation>
</comment>
<gene>
    <name evidence="11" type="ORF">MMOR_31030</name>
</gene>
<dbReference type="EMBL" id="AP022560">
    <property type="protein sequence ID" value="BBX02167.1"/>
    <property type="molecule type" value="Genomic_DNA"/>
</dbReference>
<evidence type="ECO:0000256" key="7">
    <source>
        <dbReference type="ARBA" id="ARBA00022989"/>
    </source>
</evidence>
<organism evidence="11 12">
    <name type="scientific">Mycolicibacterium moriokaense</name>
    <dbReference type="NCBI Taxonomy" id="39691"/>
    <lineage>
        <taxon>Bacteria</taxon>
        <taxon>Bacillati</taxon>
        <taxon>Actinomycetota</taxon>
        <taxon>Actinomycetes</taxon>
        <taxon>Mycobacteriales</taxon>
        <taxon>Mycobacteriaceae</taxon>
        <taxon>Mycolicibacterium</taxon>
    </lineage>
</organism>
<evidence type="ECO:0000256" key="6">
    <source>
        <dbReference type="ARBA" id="ARBA00022970"/>
    </source>
</evidence>
<evidence type="ECO:0000256" key="8">
    <source>
        <dbReference type="ARBA" id="ARBA00023136"/>
    </source>
</evidence>
<keyword evidence="8 10" id="KW-0472">Membrane</keyword>
<dbReference type="PANTHER" id="PTHR11795:SF371">
    <property type="entry name" value="HIGH-AFFINITY BRANCHED-CHAIN AMINO ACID TRANSPORT SYSTEM PERMEASE PROTEIN LIVH"/>
    <property type="match status" value="1"/>
</dbReference>
<evidence type="ECO:0000313" key="11">
    <source>
        <dbReference type="EMBL" id="BBX02167.1"/>
    </source>
</evidence>
<dbReference type="Pfam" id="PF02653">
    <property type="entry name" value="BPD_transp_2"/>
    <property type="match status" value="1"/>
</dbReference>
<feature type="transmembrane region" description="Helical" evidence="10">
    <location>
        <begin position="68"/>
        <end position="86"/>
    </location>
</feature>
<dbReference type="Proteomes" id="UP000466681">
    <property type="component" value="Chromosome"/>
</dbReference>
<dbReference type="GO" id="GO:0005304">
    <property type="term" value="F:L-valine transmembrane transporter activity"/>
    <property type="evidence" value="ECO:0007669"/>
    <property type="project" value="TreeGrafter"/>
</dbReference>
<evidence type="ECO:0000256" key="10">
    <source>
        <dbReference type="SAM" id="Phobius"/>
    </source>
</evidence>
<dbReference type="RefSeq" id="WP_083152873.1">
    <property type="nucleotide sequence ID" value="NZ_AP022560.1"/>
</dbReference>
<dbReference type="GO" id="GO:0015808">
    <property type="term" value="P:L-alanine transport"/>
    <property type="evidence" value="ECO:0007669"/>
    <property type="project" value="TreeGrafter"/>
</dbReference>
<name>A0AAD1HB23_9MYCO</name>
<dbReference type="InterPro" id="IPR001851">
    <property type="entry name" value="ABC_transp_permease"/>
</dbReference>
<dbReference type="CDD" id="cd06582">
    <property type="entry name" value="TM_PBP1_LivH_like"/>
    <property type="match status" value="1"/>
</dbReference>
<feature type="transmembrane region" description="Helical" evidence="10">
    <location>
        <begin position="297"/>
        <end position="315"/>
    </location>
</feature>
<evidence type="ECO:0000313" key="12">
    <source>
        <dbReference type="Proteomes" id="UP000466681"/>
    </source>
</evidence>
<keyword evidence="2" id="KW-0813">Transport</keyword>
<keyword evidence="6" id="KW-0029">Amino-acid transport</keyword>
<keyword evidence="12" id="KW-1185">Reference proteome</keyword>
<feature type="transmembrane region" description="Helical" evidence="10">
    <location>
        <begin position="186"/>
        <end position="213"/>
    </location>
</feature>
<evidence type="ECO:0000256" key="1">
    <source>
        <dbReference type="ARBA" id="ARBA00004651"/>
    </source>
</evidence>
<accession>A0AAD1HB23</accession>
<dbReference type="InterPro" id="IPR052157">
    <property type="entry name" value="BCAA_transport_permease"/>
</dbReference>
<dbReference type="AlphaFoldDB" id="A0AAD1HB23"/>
<evidence type="ECO:0000256" key="5">
    <source>
        <dbReference type="ARBA" id="ARBA00022692"/>
    </source>
</evidence>
<feature type="transmembrane region" description="Helical" evidence="10">
    <location>
        <begin position="38"/>
        <end position="61"/>
    </location>
</feature>
<feature type="transmembrane region" description="Helical" evidence="10">
    <location>
        <begin position="138"/>
        <end position="159"/>
    </location>
</feature>
<reference evidence="11 12" key="1">
    <citation type="journal article" date="2019" name="Emerg. Microbes Infect.">
        <title>Comprehensive subspecies identification of 175 nontuberculous mycobacteria species based on 7547 genomic profiles.</title>
        <authorList>
            <person name="Matsumoto Y."/>
            <person name="Kinjo T."/>
            <person name="Motooka D."/>
            <person name="Nabeya D."/>
            <person name="Jung N."/>
            <person name="Uechi K."/>
            <person name="Horii T."/>
            <person name="Iida T."/>
            <person name="Fujita J."/>
            <person name="Nakamura S."/>
        </authorList>
    </citation>
    <scope>NUCLEOTIDE SEQUENCE [LARGE SCALE GENOMIC DNA]</scope>
    <source>
        <strain evidence="11 12">JCM 6375</strain>
    </source>
</reference>
<feature type="transmembrane region" description="Helical" evidence="10">
    <location>
        <begin position="242"/>
        <end position="263"/>
    </location>
</feature>
<dbReference type="GO" id="GO:0015192">
    <property type="term" value="F:L-phenylalanine transmembrane transporter activity"/>
    <property type="evidence" value="ECO:0007669"/>
    <property type="project" value="TreeGrafter"/>
</dbReference>
<dbReference type="GO" id="GO:0042941">
    <property type="term" value="P:D-alanine transmembrane transport"/>
    <property type="evidence" value="ECO:0007669"/>
    <property type="project" value="TreeGrafter"/>
</dbReference>
<comment type="similarity">
    <text evidence="9">Belongs to the binding-protein-dependent transport system permease family. LivHM subfamily.</text>
</comment>
<dbReference type="GO" id="GO:0015188">
    <property type="term" value="F:L-isoleucine transmembrane transporter activity"/>
    <property type="evidence" value="ECO:0007669"/>
    <property type="project" value="TreeGrafter"/>
</dbReference>
<proteinExistence type="inferred from homology"/>
<dbReference type="GO" id="GO:0005886">
    <property type="term" value="C:plasma membrane"/>
    <property type="evidence" value="ECO:0007669"/>
    <property type="project" value="UniProtKB-SubCell"/>
</dbReference>
<dbReference type="KEGG" id="mmor:MMOR_31030"/>
<feature type="transmembrane region" description="Helical" evidence="10">
    <location>
        <begin position="98"/>
        <end position="126"/>
    </location>
</feature>
<dbReference type="GO" id="GO:0015190">
    <property type="term" value="F:L-leucine transmembrane transporter activity"/>
    <property type="evidence" value="ECO:0007669"/>
    <property type="project" value="TreeGrafter"/>
</dbReference>
<dbReference type="PANTHER" id="PTHR11795">
    <property type="entry name" value="BRANCHED-CHAIN AMINO ACID TRANSPORT SYSTEM PERMEASE PROTEIN LIVH"/>
    <property type="match status" value="1"/>
</dbReference>
<evidence type="ECO:0000256" key="4">
    <source>
        <dbReference type="ARBA" id="ARBA00022519"/>
    </source>
</evidence>
<feature type="transmembrane region" description="Helical" evidence="10">
    <location>
        <begin position="269"/>
        <end position="290"/>
    </location>
</feature>
<keyword evidence="4" id="KW-0997">Cell inner membrane</keyword>
<keyword evidence="3" id="KW-1003">Cell membrane</keyword>
<evidence type="ECO:0000256" key="3">
    <source>
        <dbReference type="ARBA" id="ARBA00022475"/>
    </source>
</evidence>
<evidence type="ECO:0000256" key="2">
    <source>
        <dbReference type="ARBA" id="ARBA00022448"/>
    </source>
</evidence>
<keyword evidence="7 10" id="KW-1133">Transmembrane helix</keyword>